<keyword evidence="10" id="KW-1185">Reference proteome</keyword>
<comment type="similarity">
    <text evidence="5">Belongs to the protein-tyrosine phosphatase family. Atypical dual-specificity phosphatase Siw14-like subfamily.</text>
</comment>
<dbReference type="InterPro" id="IPR016130">
    <property type="entry name" value="Tyr_Pase_AS"/>
</dbReference>
<dbReference type="GO" id="GO:0005737">
    <property type="term" value="C:cytoplasm"/>
    <property type="evidence" value="ECO:0007669"/>
    <property type="project" value="UniProtKB-SubCell"/>
</dbReference>
<dbReference type="InterPro" id="IPR029021">
    <property type="entry name" value="Prot-tyrosine_phosphatase-like"/>
</dbReference>
<evidence type="ECO:0000256" key="4">
    <source>
        <dbReference type="ARBA" id="ARBA00022801"/>
    </source>
</evidence>
<dbReference type="GO" id="GO:0016791">
    <property type="term" value="F:phosphatase activity"/>
    <property type="evidence" value="ECO:0007669"/>
    <property type="project" value="TreeGrafter"/>
</dbReference>
<sequence length="178" mass="19755">MAVPPNYGAVVPGNIYRSGFPGAEHLDFLKSLKLKTIITLVDTVYPESHTKFLGENGITHIRVVLPANKDLVEMTLEQMCKVISYINTPSNWPLLIHCNKGKHRTGCAVACYQQYVNGKKTVDCSLEEYTTYAGKKARKMDEMFIEGFDVFAASGLILGMSYQPLGGTEFSLCAMEDF</sequence>
<gene>
    <name evidence="9" type="ORF">BDY21DRAFT_314238</name>
</gene>
<evidence type="ECO:0000256" key="7">
    <source>
        <dbReference type="ARBA" id="ARBA00047927"/>
    </source>
</evidence>
<keyword evidence="3" id="KW-0963">Cytoplasm</keyword>
<dbReference type="FunFam" id="3.90.190.10:FF:000035">
    <property type="entry name" value="Tyrosine phosphatase, putative"/>
    <property type="match status" value="1"/>
</dbReference>
<keyword evidence="4" id="KW-0378">Hydrolase</keyword>
<proteinExistence type="inferred from homology"/>
<evidence type="ECO:0000313" key="9">
    <source>
        <dbReference type="EMBL" id="KAF2461610.1"/>
    </source>
</evidence>
<dbReference type="PANTHER" id="PTHR31126">
    <property type="entry name" value="TYROSINE-PROTEIN PHOSPHATASE"/>
    <property type="match status" value="1"/>
</dbReference>
<dbReference type="PANTHER" id="PTHR31126:SF48">
    <property type="entry name" value="INOSITOL PHOSPHATASE SIW14"/>
    <property type="match status" value="1"/>
</dbReference>
<protein>
    <recommendedName>
        <fullName evidence="2">diphosphoinositol-polyphosphate diphosphatase</fullName>
        <ecNumber evidence="2">3.6.1.52</ecNumber>
    </recommendedName>
</protein>
<dbReference type="AlphaFoldDB" id="A0A6A6PCK8"/>
<dbReference type="OrthoDB" id="6375174at2759"/>
<evidence type="ECO:0000256" key="2">
    <source>
        <dbReference type="ARBA" id="ARBA00012527"/>
    </source>
</evidence>
<dbReference type="InterPro" id="IPR004861">
    <property type="entry name" value="Siw14-like"/>
</dbReference>
<evidence type="ECO:0000256" key="5">
    <source>
        <dbReference type="ARBA" id="ARBA00044949"/>
    </source>
</evidence>
<dbReference type="EC" id="3.6.1.52" evidence="2"/>
<dbReference type="InterPro" id="IPR020422">
    <property type="entry name" value="TYR_PHOSPHATASE_DUAL_dom"/>
</dbReference>
<name>A0A6A6PCK8_9PEZI</name>
<dbReference type="Pfam" id="PF03162">
    <property type="entry name" value="Y_phosphatase2"/>
    <property type="match status" value="1"/>
</dbReference>
<accession>A0A6A6PCK8</accession>
<feature type="domain" description="Tyrosine-protein phosphatase" evidence="8">
    <location>
        <begin position="6"/>
        <end position="157"/>
    </location>
</feature>
<evidence type="ECO:0000256" key="1">
    <source>
        <dbReference type="ARBA" id="ARBA00004496"/>
    </source>
</evidence>
<dbReference type="PROSITE" id="PS50054">
    <property type="entry name" value="TYR_PHOSPHATASE_DUAL"/>
    <property type="match status" value="1"/>
</dbReference>
<comment type="subcellular location">
    <subcellularLocation>
        <location evidence="1">Cytoplasm</location>
    </subcellularLocation>
</comment>
<evidence type="ECO:0000256" key="3">
    <source>
        <dbReference type="ARBA" id="ARBA00022490"/>
    </source>
</evidence>
<dbReference type="SUPFAM" id="SSF52799">
    <property type="entry name" value="(Phosphotyrosine protein) phosphatases II"/>
    <property type="match status" value="1"/>
</dbReference>
<organism evidence="9 10">
    <name type="scientific">Lineolata rhizophorae</name>
    <dbReference type="NCBI Taxonomy" id="578093"/>
    <lineage>
        <taxon>Eukaryota</taxon>
        <taxon>Fungi</taxon>
        <taxon>Dikarya</taxon>
        <taxon>Ascomycota</taxon>
        <taxon>Pezizomycotina</taxon>
        <taxon>Dothideomycetes</taxon>
        <taxon>Dothideomycetes incertae sedis</taxon>
        <taxon>Lineolatales</taxon>
        <taxon>Lineolataceae</taxon>
        <taxon>Lineolata</taxon>
    </lineage>
</organism>
<evidence type="ECO:0000256" key="6">
    <source>
        <dbReference type="ARBA" id="ARBA00047342"/>
    </source>
</evidence>
<dbReference type="GO" id="GO:0052840">
    <property type="term" value="F:inositol diphosphate tetrakisphosphate diphosphatase activity"/>
    <property type="evidence" value="ECO:0007669"/>
    <property type="project" value="TreeGrafter"/>
</dbReference>
<evidence type="ECO:0000259" key="8">
    <source>
        <dbReference type="PROSITE" id="PS50054"/>
    </source>
</evidence>
<evidence type="ECO:0000313" key="10">
    <source>
        <dbReference type="Proteomes" id="UP000799766"/>
    </source>
</evidence>
<reference evidence="9" key="1">
    <citation type="journal article" date="2020" name="Stud. Mycol.">
        <title>101 Dothideomycetes genomes: a test case for predicting lifestyles and emergence of pathogens.</title>
        <authorList>
            <person name="Haridas S."/>
            <person name="Albert R."/>
            <person name="Binder M."/>
            <person name="Bloem J."/>
            <person name="Labutti K."/>
            <person name="Salamov A."/>
            <person name="Andreopoulos B."/>
            <person name="Baker S."/>
            <person name="Barry K."/>
            <person name="Bills G."/>
            <person name="Bluhm B."/>
            <person name="Cannon C."/>
            <person name="Castanera R."/>
            <person name="Culley D."/>
            <person name="Daum C."/>
            <person name="Ezra D."/>
            <person name="Gonzalez J."/>
            <person name="Henrissat B."/>
            <person name="Kuo A."/>
            <person name="Liang C."/>
            <person name="Lipzen A."/>
            <person name="Lutzoni F."/>
            <person name="Magnuson J."/>
            <person name="Mondo S."/>
            <person name="Nolan M."/>
            <person name="Ohm R."/>
            <person name="Pangilinan J."/>
            <person name="Park H.-J."/>
            <person name="Ramirez L."/>
            <person name="Alfaro M."/>
            <person name="Sun H."/>
            <person name="Tritt A."/>
            <person name="Yoshinaga Y."/>
            <person name="Zwiers L.-H."/>
            <person name="Turgeon B."/>
            <person name="Goodwin S."/>
            <person name="Spatafora J."/>
            <person name="Crous P."/>
            <person name="Grigoriev I."/>
        </authorList>
    </citation>
    <scope>NUCLEOTIDE SEQUENCE</scope>
    <source>
        <strain evidence="9">ATCC 16933</strain>
    </source>
</reference>
<dbReference type="PROSITE" id="PS00383">
    <property type="entry name" value="TYR_PHOSPHATASE_1"/>
    <property type="match status" value="1"/>
</dbReference>
<comment type="catalytic activity">
    <reaction evidence="7">
        <text>1,5-bis(diphospho)-1D-myo-inositol 2,3,4,6-tetrakisphosphate + H2O = 1-diphospho-1D-myo-inositol 2,3,4,5,6-pentakisphosphate + phosphate + 2 H(+)</text>
        <dbReference type="Rhea" id="RHEA:79699"/>
        <dbReference type="ChEBI" id="CHEBI:15377"/>
        <dbReference type="ChEBI" id="CHEBI:15378"/>
        <dbReference type="ChEBI" id="CHEBI:43474"/>
        <dbReference type="ChEBI" id="CHEBI:74946"/>
        <dbReference type="ChEBI" id="CHEBI:77983"/>
        <dbReference type="EC" id="3.6.1.52"/>
    </reaction>
    <physiologicalReaction direction="left-to-right" evidence="7">
        <dbReference type="Rhea" id="RHEA:79700"/>
    </physiologicalReaction>
</comment>
<dbReference type="Gene3D" id="3.90.190.10">
    <property type="entry name" value="Protein tyrosine phosphatase superfamily"/>
    <property type="match status" value="1"/>
</dbReference>
<dbReference type="Proteomes" id="UP000799766">
    <property type="component" value="Unassembled WGS sequence"/>
</dbReference>
<comment type="catalytic activity">
    <reaction evidence="6">
        <text>5-diphospho-1D-myo-inositol 1,2,3,4,6-pentakisphosphate + H2O = 1D-myo-inositol hexakisphosphate + phosphate + H(+)</text>
        <dbReference type="Rhea" id="RHEA:22384"/>
        <dbReference type="ChEBI" id="CHEBI:15377"/>
        <dbReference type="ChEBI" id="CHEBI:15378"/>
        <dbReference type="ChEBI" id="CHEBI:43474"/>
        <dbReference type="ChEBI" id="CHEBI:58130"/>
        <dbReference type="ChEBI" id="CHEBI:58628"/>
        <dbReference type="EC" id="3.6.1.52"/>
    </reaction>
    <physiologicalReaction direction="left-to-right" evidence="6">
        <dbReference type="Rhea" id="RHEA:22385"/>
    </physiologicalReaction>
</comment>
<dbReference type="EMBL" id="MU001671">
    <property type="protein sequence ID" value="KAF2461610.1"/>
    <property type="molecule type" value="Genomic_DNA"/>
</dbReference>